<comment type="caution">
    <text evidence="1">The sequence shown here is derived from an EMBL/GenBank/DDBJ whole genome shotgun (WGS) entry which is preliminary data.</text>
</comment>
<organism evidence="1 2">
    <name type="scientific">Actinospica durhamensis</name>
    <dbReference type="NCBI Taxonomy" id="1508375"/>
    <lineage>
        <taxon>Bacteria</taxon>
        <taxon>Bacillati</taxon>
        <taxon>Actinomycetota</taxon>
        <taxon>Actinomycetes</taxon>
        <taxon>Catenulisporales</taxon>
        <taxon>Actinospicaceae</taxon>
        <taxon>Actinospica</taxon>
    </lineage>
</organism>
<keyword evidence="2" id="KW-1185">Reference proteome</keyword>
<name>A0A941EZB9_9ACTN</name>
<gene>
    <name evidence="1" type="ORF">KDL01_26790</name>
</gene>
<protein>
    <submittedName>
        <fullName evidence="1">Uncharacterized protein</fullName>
    </submittedName>
</protein>
<proteinExistence type="predicted"/>
<evidence type="ECO:0000313" key="1">
    <source>
        <dbReference type="EMBL" id="MBR7836914.1"/>
    </source>
</evidence>
<dbReference type="EMBL" id="JAGSOG010000169">
    <property type="protein sequence ID" value="MBR7836914.1"/>
    <property type="molecule type" value="Genomic_DNA"/>
</dbReference>
<dbReference type="RefSeq" id="WP_212531386.1">
    <property type="nucleotide sequence ID" value="NZ_JAGSOG010000169.1"/>
</dbReference>
<sequence length="49" mass="5302">MNVIGDGVALRESRVTLAAAAVCPSRARVSRRRLTQRRAIDFGMLTTTG</sequence>
<reference evidence="1" key="1">
    <citation type="submission" date="2021-04" db="EMBL/GenBank/DDBJ databases">
        <title>Genome based classification of Actinospica acidithermotolerans sp. nov., an actinobacterium isolated from an Indonesian hot spring.</title>
        <authorList>
            <person name="Kusuma A.B."/>
            <person name="Putra K.E."/>
            <person name="Nafisah S."/>
            <person name="Loh J."/>
            <person name="Nouioui I."/>
            <person name="Goodfellow M."/>
        </authorList>
    </citation>
    <scope>NUCLEOTIDE SEQUENCE</scope>
    <source>
        <strain evidence="1">CSCA 57</strain>
    </source>
</reference>
<evidence type="ECO:0000313" key="2">
    <source>
        <dbReference type="Proteomes" id="UP000675781"/>
    </source>
</evidence>
<dbReference type="AlphaFoldDB" id="A0A941EZB9"/>
<accession>A0A941EZB9</accession>
<dbReference type="Proteomes" id="UP000675781">
    <property type="component" value="Unassembled WGS sequence"/>
</dbReference>